<organism evidence="1 2">
    <name type="scientific">Entomophthora muscae</name>
    <dbReference type="NCBI Taxonomy" id="34485"/>
    <lineage>
        <taxon>Eukaryota</taxon>
        <taxon>Fungi</taxon>
        <taxon>Fungi incertae sedis</taxon>
        <taxon>Zoopagomycota</taxon>
        <taxon>Entomophthoromycotina</taxon>
        <taxon>Entomophthoromycetes</taxon>
        <taxon>Entomophthorales</taxon>
        <taxon>Entomophthoraceae</taxon>
        <taxon>Entomophthora</taxon>
    </lineage>
</organism>
<dbReference type="EMBL" id="QTSX02005685">
    <property type="protein sequence ID" value="KAJ9059415.1"/>
    <property type="molecule type" value="Genomic_DNA"/>
</dbReference>
<comment type="caution">
    <text evidence="1">The sequence shown here is derived from an EMBL/GenBank/DDBJ whole genome shotgun (WGS) entry which is preliminary data.</text>
</comment>
<protein>
    <submittedName>
        <fullName evidence="1">Uncharacterized protein</fullName>
    </submittedName>
</protein>
<name>A0ACC2SAQ9_9FUNG</name>
<dbReference type="Proteomes" id="UP001165960">
    <property type="component" value="Unassembled WGS sequence"/>
</dbReference>
<gene>
    <name evidence="1" type="ORF">DSO57_1002413</name>
</gene>
<sequence length="263" mass="29034">MIDFSSYTFFCHNTNHILTYDSIQAKYPAPYYRNELPPYSQSNTHLWVSTLLQKIQELVDTFLLLILVSSAVVAPSSKASVIFETLRSKGLTSNLAFHVKCFAVKAALLALPSEVAVAMFCHSLDTASDDKEAWDPAPTSLEKAFVFACKLGGKLSFLLKSGILANLPVTKHFQVKSMVTKPHKIGAINFISFSGQVPNWPTTTEFLPMFSALAIILGVSSADPASFILTLQNKEDLLYFLFTATFYTRTYKANGTVFVNTCA</sequence>
<reference evidence="1" key="1">
    <citation type="submission" date="2022-04" db="EMBL/GenBank/DDBJ databases">
        <title>Genome of the entomopathogenic fungus Entomophthora muscae.</title>
        <authorList>
            <person name="Elya C."/>
            <person name="Lovett B.R."/>
            <person name="Lee E."/>
            <person name="Macias A.M."/>
            <person name="Hajek A.E."/>
            <person name="De Bivort B.L."/>
            <person name="Kasson M.T."/>
            <person name="De Fine Licht H.H."/>
            <person name="Stajich J.E."/>
        </authorList>
    </citation>
    <scope>NUCLEOTIDE SEQUENCE</scope>
    <source>
        <strain evidence="1">Berkeley</strain>
    </source>
</reference>
<evidence type="ECO:0000313" key="1">
    <source>
        <dbReference type="EMBL" id="KAJ9059415.1"/>
    </source>
</evidence>
<proteinExistence type="predicted"/>
<keyword evidence="2" id="KW-1185">Reference proteome</keyword>
<evidence type="ECO:0000313" key="2">
    <source>
        <dbReference type="Proteomes" id="UP001165960"/>
    </source>
</evidence>
<accession>A0ACC2SAQ9</accession>